<keyword evidence="5 13" id="KW-0963">Cytoplasm</keyword>
<evidence type="ECO:0000256" key="11">
    <source>
        <dbReference type="ARBA" id="ARBA00029774"/>
    </source>
</evidence>
<dbReference type="OrthoDB" id="9814580at2"/>
<evidence type="ECO:0000256" key="5">
    <source>
        <dbReference type="ARBA" id="ARBA00022490"/>
    </source>
</evidence>
<dbReference type="InterPro" id="IPR006070">
    <property type="entry name" value="Sua5-like_dom"/>
</dbReference>
<evidence type="ECO:0000256" key="3">
    <source>
        <dbReference type="ARBA" id="ARBA00012584"/>
    </source>
</evidence>
<keyword evidence="9 13" id="KW-0547">Nucleotide-binding</keyword>
<dbReference type="EC" id="2.7.7.87" evidence="3 13"/>
<evidence type="ECO:0000313" key="17">
    <source>
        <dbReference type="Proteomes" id="UP000270468"/>
    </source>
</evidence>
<dbReference type="NCBIfam" id="TIGR00057">
    <property type="entry name" value="L-threonylcarbamoyladenylate synthase"/>
    <property type="match status" value="1"/>
</dbReference>
<feature type="binding site" evidence="14">
    <location>
        <position position="124"/>
    </location>
    <ligand>
        <name>L-threonine</name>
        <dbReference type="ChEBI" id="CHEBI:57926"/>
    </ligand>
</feature>
<feature type="binding site" evidence="14">
    <location>
        <position position="64"/>
    </location>
    <ligand>
        <name>ATP</name>
        <dbReference type="ChEBI" id="CHEBI:30616"/>
    </ligand>
</feature>
<evidence type="ECO:0000256" key="9">
    <source>
        <dbReference type="ARBA" id="ARBA00022741"/>
    </source>
</evidence>
<feature type="binding site" evidence="14">
    <location>
        <position position="69"/>
    </location>
    <ligand>
        <name>L-threonine</name>
        <dbReference type="ChEBI" id="CHEBI:57926"/>
    </ligand>
</feature>
<dbReference type="PROSITE" id="PS51163">
    <property type="entry name" value="YRDC"/>
    <property type="match status" value="1"/>
</dbReference>
<evidence type="ECO:0000256" key="8">
    <source>
        <dbReference type="ARBA" id="ARBA00022695"/>
    </source>
</evidence>
<comment type="function">
    <text evidence="13">Required for the formation of a threonylcarbamoyl group on adenosine at position 37 (t(6)A37) in tRNAs that read codons beginning with adenine.</text>
</comment>
<dbReference type="PIRSF" id="PIRSF004930">
    <property type="entry name" value="Tln_factor_SUA5"/>
    <property type="match status" value="1"/>
</dbReference>
<dbReference type="InterPro" id="IPR010923">
    <property type="entry name" value="T(6)A37_SUA5"/>
</dbReference>
<evidence type="ECO:0000313" key="16">
    <source>
        <dbReference type="EMBL" id="VDC19414.1"/>
    </source>
</evidence>
<keyword evidence="17" id="KW-1185">Reference proteome</keyword>
<feature type="binding site" evidence="14">
    <location>
        <position position="146"/>
    </location>
    <ligand>
        <name>ATP</name>
        <dbReference type="ChEBI" id="CHEBI:30616"/>
    </ligand>
</feature>
<proteinExistence type="inferred from homology"/>
<evidence type="ECO:0000256" key="7">
    <source>
        <dbReference type="ARBA" id="ARBA00022694"/>
    </source>
</evidence>
<comment type="similarity">
    <text evidence="2 13">Belongs to the SUA5 family.</text>
</comment>
<organism evidence="16 17">
    <name type="scientific">Filibacter tadaridae</name>
    <dbReference type="NCBI Taxonomy" id="2483811"/>
    <lineage>
        <taxon>Bacteria</taxon>
        <taxon>Bacillati</taxon>
        <taxon>Bacillota</taxon>
        <taxon>Bacilli</taxon>
        <taxon>Bacillales</taxon>
        <taxon>Caryophanaceae</taxon>
        <taxon>Filibacter</taxon>
    </lineage>
</organism>
<keyword evidence="6 13" id="KW-0808">Transferase</keyword>
<name>A0A3P5WDY8_9BACL</name>
<dbReference type="Gene3D" id="3.90.870.10">
    <property type="entry name" value="DHBP synthase"/>
    <property type="match status" value="1"/>
</dbReference>
<dbReference type="RefSeq" id="WP_124068794.1">
    <property type="nucleotide sequence ID" value="NZ_CBCRXF010000003.1"/>
</dbReference>
<evidence type="ECO:0000259" key="15">
    <source>
        <dbReference type="PROSITE" id="PS51163"/>
    </source>
</evidence>
<feature type="binding site" evidence="14">
    <location>
        <position position="184"/>
    </location>
    <ligand>
        <name>L-threonine</name>
        <dbReference type="ChEBI" id="CHEBI:57926"/>
    </ligand>
</feature>
<keyword evidence="8 13" id="KW-0548">Nucleotidyltransferase</keyword>
<evidence type="ECO:0000256" key="6">
    <source>
        <dbReference type="ARBA" id="ARBA00022679"/>
    </source>
</evidence>
<dbReference type="SUPFAM" id="SSF55821">
    <property type="entry name" value="YrdC/RibB"/>
    <property type="match status" value="1"/>
</dbReference>
<dbReference type="AlphaFoldDB" id="A0A3P5WDY8"/>
<dbReference type="GO" id="GO:0000049">
    <property type="term" value="F:tRNA binding"/>
    <property type="evidence" value="ECO:0007669"/>
    <property type="project" value="TreeGrafter"/>
</dbReference>
<accession>A0A3P5WDY8</accession>
<dbReference type="GO" id="GO:0003725">
    <property type="term" value="F:double-stranded RNA binding"/>
    <property type="evidence" value="ECO:0007669"/>
    <property type="project" value="UniProtKB-UniRule"/>
</dbReference>
<feature type="binding site" evidence="14">
    <location>
        <position position="144"/>
    </location>
    <ligand>
        <name>ATP</name>
        <dbReference type="ChEBI" id="CHEBI:30616"/>
    </ligand>
</feature>
<dbReference type="GO" id="GO:0006450">
    <property type="term" value="P:regulation of translational fidelity"/>
    <property type="evidence" value="ECO:0007669"/>
    <property type="project" value="TreeGrafter"/>
</dbReference>
<dbReference type="EMBL" id="UXAV01000017">
    <property type="protein sequence ID" value="VDC19414.1"/>
    <property type="molecule type" value="Genomic_DNA"/>
</dbReference>
<dbReference type="PANTHER" id="PTHR17490:SF16">
    <property type="entry name" value="THREONYLCARBAMOYL-AMP SYNTHASE"/>
    <property type="match status" value="1"/>
</dbReference>
<sequence>METKVTSVDNFMDNKNNYKQAVDILRDGDVVAFPTETVYGLGALATNEQAVQKIFKAKGRPSDNPLIVHIGTIEDVQKYASGITEDAEKLMTAFWPGPLTIVLHKTPGVIAPNVTPGVETVGIRMPDHPVALGLLRALGGPLAAPSANRSGKPSPTEAAHVHADLNGFIPLILDGGQTGVGVESTVLDMTVTPPAILRPGGVTREMIENVIGPVQMESKVVDDQAPRAPGMKYMHYAPSAPLFVIAPDEHEIRKAVAALQNEGEKVAVIGPDEFDIPDADWYFASGPLHDNEKMAANLYRALRQCDLTDANSILAVETDMTGVGAAVMNRLTKAADGKRYINKTK</sequence>
<evidence type="ECO:0000256" key="2">
    <source>
        <dbReference type="ARBA" id="ARBA00007663"/>
    </source>
</evidence>
<dbReference type="Pfam" id="PF03481">
    <property type="entry name" value="Sua5_C"/>
    <property type="match status" value="1"/>
</dbReference>
<feature type="domain" description="YrdC-like" evidence="15">
    <location>
        <begin position="15"/>
        <end position="202"/>
    </location>
</feature>
<feature type="binding site" evidence="14">
    <location>
        <position position="236"/>
    </location>
    <ligand>
        <name>ATP</name>
        <dbReference type="ChEBI" id="CHEBI:30616"/>
    </ligand>
</feature>
<evidence type="ECO:0000256" key="12">
    <source>
        <dbReference type="ARBA" id="ARBA00048366"/>
    </source>
</evidence>
<dbReference type="PANTHER" id="PTHR17490">
    <property type="entry name" value="SUA5"/>
    <property type="match status" value="1"/>
</dbReference>
<dbReference type="GO" id="GO:0005524">
    <property type="term" value="F:ATP binding"/>
    <property type="evidence" value="ECO:0007669"/>
    <property type="project" value="UniProtKB-UniRule"/>
</dbReference>
<dbReference type="Proteomes" id="UP000270468">
    <property type="component" value="Unassembled WGS sequence"/>
</dbReference>
<dbReference type="InterPro" id="IPR005145">
    <property type="entry name" value="Sua5_C"/>
</dbReference>
<feature type="binding site" evidence="14">
    <location>
        <position position="37"/>
    </location>
    <ligand>
        <name>L-threonine</name>
        <dbReference type="ChEBI" id="CHEBI:57926"/>
    </ligand>
</feature>
<feature type="binding site" evidence="14">
    <location>
        <position position="120"/>
    </location>
    <ligand>
        <name>ATP</name>
        <dbReference type="ChEBI" id="CHEBI:30616"/>
    </ligand>
</feature>
<dbReference type="GO" id="GO:0005737">
    <property type="term" value="C:cytoplasm"/>
    <property type="evidence" value="ECO:0007669"/>
    <property type="project" value="UniProtKB-SubCell"/>
</dbReference>
<feature type="binding site" evidence="14">
    <location>
        <position position="154"/>
    </location>
    <ligand>
        <name>ATP</name>
        <dbReference type="ChEBI" id="CHEBI:30616"/>
    </ligand>
</feature>
<dbReference type="InterPro" id="IPR038385">
    <property type="entry name" value="Sua5/YwlC_C"/>
</dbReference>
<evidence type="ECO:0000256" key="1">
    <source>
        <dbReference type="ARBA" id="ARBA00004496"/>
    </source>
</evidence>
<comment type="catalytic activity">
    <reaction evidence="12 13">
        <text>L-threonine + hydrogencarbonate + ATP = L-threonylcarbamoyladenylate + diphosphate + H2O</text>
        <dbReference type="Rhea" id="RHEA:36407"/>
        <dbReference type="ChEBI" id="CHEBI:15377"/>
        <dbReference type="ChEBI" id="CHEBI:17544"/>
        <dbReference type="ChEBI" id="CHEBI:30616"/>
        <dbReference type="ChEBI" id="CHEBI:33019"/>
        <dbReference type="ChEBI" id="CHEBI:57926"/>
        <dbReference type="ChEBI" id="CHEBI:73682"/>
        <dbReference type="EC" id="2.7.7.87"/>
    </reaction>
</comment>
<dbReference type="InterPro" id="IPR017945">
    <property type="entry name" value="DHBP_synth_RibB-like_a/b_dom"/>
</dbReference>
<evidence type="ECO:0000256" key="14">
    <source>
        <dbReference type="PIRSR" id="PIRSR004930-1"/>
    </source>
</evidence>
<evidence type="ECO:0000256" key="10">
    <source>
        <dbReference type="ARBA" id="ARBA00022840"/>
    </source>
</evidence>
<dbReference type="GO" id="GO:0008033">
    <property type="term" value="P:tRNA processing"/>
    <property type="evidence" value="ECO:0007669"/>
    <property type="project" value="UniProtKB-KW"/>
</dbReference>
<evidence type="ECO:0000256" key="13">
    <source>
        <dbReference type="PIRNR" id="PIRNR004930"/>
    </source>
</evidence>
<dbReference type="GO" id="GO:0061710">
    <property type="term" value="F:L-threonylcarbamoyladenylate synthase"/>
    <property type="evidence" value="ECO:0007669"/>
    <property type="project" value="UniProtKB-EC"/>
</dbReference>
<dbReference type="InterPro" id="IPR050156">
    <property type="entry name" value="TC-AMP_synthase_SUA5"/>
</dbReference>
<keyword evidence="10 13" id="KW-0067">ATP-binding</keyword>
<dbReference type="FunFam" id="3.90.870.10:FF:000008">
    <property type="entry name" value="Threonylcarbamoyl-AMP synthase"/>
    <property type="match status" value="1"/>
</dbReference>
<keyword evidence="7 13" id="KW-0819">tRNA processing</keyword>
<evidence type="ECO:0000256" key="4">
    <source>
        <dbReference type="ARBA" id="ARBA00015492"/>
    </source>
</evidence>
<reference evidence="16 17" key="1">
    <citation type="submission" date="2018-11" db="EMBL/GenBank/DDBJ databases">
        <authorList>
            <person name="Criscuolo A."/>
        </authorList>
    </citation>
    <scope>NUCLEOTIDE SEQUENCE [LARGE SCALE GENOMIC DNA]</scope>
    <source>
        <strain evidence="16">ATB-66</strain>
    </source>
</reference>
<gene>
    <name evidence="16" type="primary">ywlC</name>
    <name evidence="16" type="ORF">FILTAD_00351</name>
</gene>
<comment type="subcellular location">
    <subcellularLocation>
        <location evidence="1 13">Cytoplasm</location>
    </subcellularLocation>
</comment>
<dbReference type="Pfam" id="PF01300">
    <property type="entry name" value="Sua5_yciO_yrdC"/>
    <property type="match status" value="1"/>
</dbReference>
<feature type="binding site" evidence="14">
    <location>
        <position position="198"/>
    </location>
    <ligand>
        <name>ATP</name>
        <dbReference type="ChEBI" id="CHEBI:30616"/>
    </ligand>
</feature>
<feature type="binding site" evidence="14">
    <location>
        <position position="60"/>
    </location>
    <ligand>
        <name>ATP</name>
        <dbReference type="ChEBI" id="CHEBI:30616"/>
    </ligand>
</feature>
<protein>
    <recommendedName>
        <fullName evidence="4 13">Threonylcarbamoyl-AMP synthase</fullName>
        <shortName evidence="13">TC-AMP synthase</shortName>
        <ecNumber evidence="3 13">2.7.7.87</ecNumber>
    </recommendedName>
    <alternativeName>
        <fullName evidence="11 13">L-threonylcarbamoyladenylate synthase</fullName>
    </alternativeName>
</protein>
<dbReference type="Gene3D" id="3.40.50.11030">
    <property type="entry name" value="Threonylcarbamoyl-AMP synthase, C-terminal domain"/>
    <property type="match status" value="1"/>
</dbReference>